<keyword evidence="7 8" id="KW-0472">Membrane</keyword>
<dbReference type="GO" id="GO:0031902">
    <property type="term" value="C:late endosome membrane"/>
    <property type="evidence" value="ECO:0007669"/>
    <property type="project" value="UniProtKB-SubCell"/>
</dbReference>
<evidence type="ECO:0000313" key="11">
    <source>
        <dbReference type="WBParaSite" id="ACRNAN_scaffold3883.g14042.t1"/>
    </source>
</evidence>
<keyword evidence="10" id="KW-1185">Reference proteome</keyword>
<proteinExistence type="inferred from homology"/>
<dbReference type="GO" id="GO:0008270">
    <property type="term" value="F:zinc ion binding"/>
    <property type="evidence" value="ECO:0007669"/>
    <property type="project" value="TreeGrafter"/>
</dbReference>
<comment type="similarity">
    <text evidence="4">Belongs to the CDIP1/LITAF family.</text>
</comment>
<evidence type="ECO:0000256" key="3">
    <source>
        <dbReference type="ARBA" id="ARBA00004630"/>
    </source>
</evidence>
<reference evidence="11" key="1">
    <citation type="submission" date="2022-11" db="UniProtKB">
        <authorList>
            <consortium name="WormBaseParasite"/>
        </authorList>
    </citation>
    <scope>IDENTIFICATION</scope>
</reference>
<dbReference type="InterPro" id="IPR006629">
    <property type="entry name" value="LITAF"/>
</dbReference>
<evidence type="ECO:0000256" key="2">
    <source>
        <dbReference type="ARBA" id="ARBA00004481"/>
    </source>
</evidence>
<evidence type="ECO:0000313" key="10">
    <source>
        <dbReference type="Proteomes" id="UP000887540"/>
    </source>
</evidence>
<dbReference type="PANTHER" id="PTHR23292:SF6">
    <property type="entry name" value="FI16602P1-RELATED"/>
    <property type="match status" value="1"/>
</dbReference>
<keyword evidence="6" id="KW-0862">Zinc</keyword>
<evidence type="ECO:0000259" key="9">
    <source>
        <dbReference type="PROSITE" id="PS51837"/>
    </source>
</evidence>
<accession>A0A914DTN3</accession>
<dbReference type="GO" id="GO:0005765">
    <property type="term" value="C:lysosomal membrane"/>
    <property type="evidence" value="ECO:0007669"/>
    <property type="project" value="UniProtKB-SubCell"/>
</dbReference>
<keyword evidence="5" id="KW-0479">Metal-binding</keyword>
<evidence type="ECO:0000256" key="6">
    <source>
        <dbReference type="ARBA" id="ARBA00022833"/>
    </source>
</evidence>
<feature type="domain" description="LITAF" evidence="9">
    <location>
        <begin position="58"/>
        <end position="144"/>
    </location>
</feature>
<dbReference type="PROSITE" id="PS51837">
    <property type="entry name" value="LITAF"/>
    <property type="match status" value="1"/>
</dbReference>
<feature type="transmembrane region" description="Helical" evidence="8">
    <location>
        <begin position="98"/>
        <end position="120"/>
    </location>
</feature>
<evidence type="ECO:0000256" key="1">
    <source>
        <dbReference type="ARBA" id="ARBA00004414"/>
    </source>
</evidence>
<dbReference type="PANTHER" id="PTHR23292">
    <property type="entry name" value="LIPOPOLYSACCHARIDE-INDUCED TUMOR NECROSIS FACTOR-ALPHA FACTOR"/>
    <property type="match status" value="1"/>
</dbReference>
<evidence type="ECO:0000256" key="5">
    <source>
        <dbReference type="ARBA" id="ARBA00022723"/>
    </source>
</evidence>
<evidence type="ECO:0000256" key="7">
    <source>
        <dbReference type="ARBA" id="ARBA00023136"/>
    </source>
</evidence>
<evidence type="ECO:0000256" key="4">
    <source>
        <dbReference type="ARBA" id="ARBA00005975"/>
    </source>
</evidence>
<protein>
    <submittedName>
        <fullName evidence="11">LITAF domain-containing protein</fullName>
    </submittedName>
</protein>
<organism evidence="10 11">
    <name type="scientific">Acrobeloides nanus</name>
    <dbReference type="NCBI Taxonomy" id="290746"/>
    <lineage>
        <taxon>Eukaryota</taxon>
        <taxon>Metazoa</taxon>
        <taxon>Ecdysozoa</taxon>
        <taxon>Nematoda</taxon>
        <taxon>Chromadorea</taxon>
        <taxon>Rhabditida</taxon>
        <taxon>Tylenchina</taxon>
        <taxon>Cephalobomorpha</taxon>
        <taxon>Cephaloboidea</taxon>
        <taxon>Cephalobidae</taxon>
        <taxon>Acrobeloides</taxon>
    </lineage>
</organism>
<name>A0A914DTN3_9BILA</name>
<dbReference type="WBParaSite" id="ACRNAN_scaffold3883.g14042.t1">
    <property type="protein sequence ID" value="ACRNAN_scaffold3883.g14042.t1"/>
    <property type="gene ID" value="ACRNAN_scaffold3883.g14042"/>
</dbReference>
<dbReference type="Proteomes" id="UP000887540">
    <property type="component" value="Unplaced"/>
</dbReference>
<keyword evidence="8" id="KW-0812">Transmembrane</keyword>
<keyword evidence="8" id="KW-1133">Transmembrane helix</keyword>
<sequence length="144" mass="16293">MESDLISSSDHLSSPPPSRRFSYINATATERGLEPLKEYDLNIVLEEPETISPRKIEEPSVPVAAIVGIPREPMKTFCPKCHEYIVTKVKKKYVPSKMAWCGFGFCLLIGMWYGCCLIPFCVDDNYFIVHKCPACKTVITKTKK</sequence>
<dbReference type="Pfam" id="PF10601">
    <property type="entry name" value="zf-LITAF-like"/>
    <property type="match status" value="1"/>
</dbReference>
<dbReference type="InterPro" id="IPR037519">
    <property type="entry name" value="LITAF_fam"/>
</dbReference>
<dbReference type="SMART" id="SM00714">
    <property type="entry name" value="LITAF"/>
    <property type="match status" value="1"/>
</dbReference>
<dbReference type="AlphaFoldDB" id="A0A914DTN3"/>
<comment type="subcellular location">
    <subcellularLocation>
        <location evidence="2">Endosome membrane</location>
        <topology evidence="2">Peripheral membrane protein</topology>
    </subcellularLocation>
    <subcellularLocation>
        <location evidence="1">Late endosome membrane</location>
    </subcellularLocation>
    <subcellularLocation>
        <location evidence="3">Lysosome membrane</location>
        <topology evidence="3">Peripheral membrane protein</topology>
        <orientation evidence="3">Cytoplasmic side</orientation>
    </subcellularLocation>
</comment>
<evidence type="ECO:0000256" key="8">
    <source>
        <dbReference type="SAM" id="Phobius"/>
    </source>
</evidence>